<accession>A0ABM9J129</accession>
<dbReference type="Proteomes" id="UP001189616">
    <property type="component" value="Unassembled WGS sequence"/>
</dbReference>
<dbReference type="EMBL" id="CATYWO010000001">
    <property type="protein sequence ID" value="CAJ0778936.1"/>
    <property type="molecule type" value="Genomic_DNA"/>
</dbReference>
<reference evidence="1 2" key="1">
    <citation type="submission" date="2023-07" db="EMBL/GenBank/DDBJ databases">
        <authorList>
            <person name="Peeters C."/>
        </authorList>
    </citation>
    <scope>NUCLEOTIDE SEQUENCE [LARGE SCALE GENOMIC DNA]</scope>
    <source>
        <strain evidence="1 2">LMG 7141</strain>
    </source>
</reference>
<organism evidence="1 2">
    <name type="scientific">Ralstonia condita</name>
    <dbReference type="NCBI Taxonomy" id="3058600"/>
    <lineage>
        <taxon>Bacteria</taxon>
        <taxon>Pseudomonadati</taxon>
        <taxon>Pseudomonadota</taxon>
        <taxon>Betaproteobacteria</taxon>
        <taxon>Burkholderiales</taxon>
        <taxon>Burkholderiaceae</taxon>
        <taxon>Ralstonia</taxon>
    </lineage>
</organism>
<evidence type="ECO:0000313" key="1">
    <source>
        <dbReference type="EMBL" id="CAJ0778936.1"/>
    </source>
</evidence>
<name>A0ABM9J129_9RALS</name>
<proteinExistence type="predicted"/>
<dbReference type="RefSeq" id="WP_316655462.1">
    <property type="nucleotide sequence ID" value="NZ_CATYWO010000001.1"/>
</dbReference>
<gene>
    <name evidence="1" type="ORF">LMG7141_00819</name>
</gene>
<evidence type="ECO:0000313" key="2">
    <source>
        <dbReference type="Proteomes" id="UP001189616"/>
    </source>
</evidence>
<sequence>MTIDRTPSNAPTAGKPGQCFAFGCPMWAGIKSGDEWLCDCHAMSAPQDWQDITQRLRENIRLVRACHWAMNLHGSNQAVRAGEYMARIGRPDLAPQVRKLDHSYPDRHTGERVERIVACDEREYLGLWVQRLRSTLFREATQKAERREARIQTTQHIETWTRAAGLLGNTDQEAA</sequence>
<protein>
    <submittedName>
        <fullName evidence="1">Uncharacterized protein</fullName>
    </submittedName>
</protein>
<comment type="caution">
    <text evidence="1">The sequence shown here is derived from an EMBL/GenBank/DDBJ whole genome shotgun (WGS) entry which is preliminary data.</text>
</comment>
<keyword evidence="2" id="KW-1185">Reference proteome</keyword>